<evidence type="ECO:0000313" key="3">
    <source>
        <dbReference type="Proteomes" id="UP000198960"/>
    </source>
</evidence>
<keyword evidence="1" id="KW-0812">Transmembrane</keyword>
<reference evidence="3" key="1">
    <citation type="submission" date="2016-10" db="EMBL/GenBank/DDBJ databases">
        <authorList>
            <person name="Varghese N."/>
            <person name="Submissions S."/>
        </authorList>
    </citation>
    <scope>NUCLEOTIDE SEQUENCE [LARGE SCALE GENOMIC DNA]</scope>
    <source>
        <strain evidence="3">DSM 45413</strain>
    </source>
</reference>
<dbReference type="Gene3D" id="1.20.1440.20">
    <property type="entry name" value="LemA-like domain"/>
    <property type="match status" value="1"/>
</dbReference>
<organism evidence="2 3">
    <name type="scientific">Trujillonella endophytica</name>
    <dbReference type="NCBI Taxonomy" id="673521"/>
    <lineage>
        <taxon>Bacteria</taxon>
        <taxon>Bacillati</taxon>
        <taxon>Actinomycetota</taxon>
        <taxon>Actinomycetes</taxon>
        <taxon>Geodermatophilales</taxon>
        <taxon>Geodermatophilaceae</taxon>
        <taxon>Trujillonella</taxon>
    </lineage>
</organism>
<accession>A0A1H8TYQ3</accession>
<proteinExistence type="predicted"/>
<dbReference type="RefSeq" id="WP_091943671.1">
    <property type="nucleotide sequence ID" value="NZ_FOEE01000007.1"/>
</dbReference>
<evidence type="ECO:0000313" key="2">
    <source>
        <dbReference type="EMBL" id="SEO96027.1"/>
    </source>
</evidence>
<protein>
    <submittedName>
        <fullName evidence="2">Uncharacterized conserved protein</fullName>
    </submittedName>
</protein>
<feature type="transmembrane region" description="Helical" evidence="1">
    <location>
        <begin position="6"/>
        <end position="24"/>
    </location>
</feature>
<dbReference type="InterPro" id="IPR023353">
    <property type="entry name" value="LemA-like_dom_sf"/>
</dbReference>
<name>A0A1H8TYQ3_9ACTN</name>
<dbReference type="STRING" id="673521.SAMN05660991_02548"/>
<sequence length="178" mass="19688">MAPVWTIVALVVLGLLVAWTAWTLSRLRRLEGRVDRARTALETQLRRRAALAAEVAGRYATALEPERAARLTRAAAGARLPWTPDRELAENVLGRELRGLPRDVPGLEPALAADLAGTAQRVALARRFYNDAVRDTRELRGRRFARVLRLHARRPLPRYFDIDDSYGELAGTAGTGGS</sequence>
<dbReference type="OrthoDB" id="3214694at2"/>
<keyword evidence="1" id="KW-0472">Membrane</keyword>
<dbReference type="Proteomes" id="UP000198960">
    <property type="component" value="Unassembled WGS sequence"/>
</dbReference>
<dbReference type="SUPFAM" id="SSF140478">
    <property type="entry name" value="LemA-like"/>
    <property type="match status" value="1"/>
</dbReference>
<evidence type="ECO:0000256" key="1">
    <source>
        <dbReference type="SAM" id="Phobius"/>
    </source>
</evidence>
<keyword evidence="3" id="KW-1185">Reference proteome</keyword>
<dbReference type="AlphaFoldDB" id="A0A1H8TYQ3"/>
<keyword evidence="1" id="KW-1133">Transmembrane helix</keyword>
<dbReference type="EMBL" id="FOEE01000007">
    <property type="protein sequence ID" value="SEO96027.1"/>
    <property type="molecule type" value="Genomic_DNA"/>
</dbReference>
<gene>
    <name evidence="2" type="ORF">SAMN05660991_02548</name>
</gene>